<organism evidence="1 2">
    <name type="scientific">Romanomermis culicivorax</name>
    <name type="common">Nematode worm</name>
    <dbReference type="NCBI Taxonomy" id="13658"/>
    <lineage>
        <taxon>Eukaryota</taxon>
        <taxon>Metazoa</taxon>
        <taxon>Ecdysozoa</taxon>
        <taxon>Nematoda</taxon>
        <taxon>Enoplea</taxon>
        <taxon>Dorylaimia</taxon>
        <taxon>Mermithida</taxon>
        <taxon>Mermithoidea</taxon>
        <taxon>Mermithidae</taxon>
        <taxon>Romanomermis</taxon>
    </lineage>
</organism>
<reference evidence="2" key="1">
    <citation type="submission" date="2022-11" db="UniProtKB">
        <authorList>
            <consortium name="WormBaseParasite"/>
        </authorList>
    </citation>
    <scope>IDENTIFICATION</scope>
</reference>
<dbReference type="Proteomes" id="UP000887565">
    <property type="component" value="Unplaced"/>
</dbReference>
<protein>
    <submittedName>
        <fullName evidence="2">Uncharacterized protein</fullName>
    </submittedName>
</protein>
<sequence length="90" mass="9976">VQATIDHSLYYRSRSAPCPVLFAVTPNWLKLNGSVGVEGQKPRCPFADGKPRKTYPGILQVWETGLLHNLRGLAKELVLTGQFRPAPIFS</sequence>
<dbReference type="AlphaFoldDB" id="A0A915K6X7"/>
<keyword evidence="1" id="KW-1185">Reference proteome</keyword>
<evidence type="ECO:0000313" key="1">
    <source>
        <dbReference type="Proteomes" id="UP000887565"/>
    </source>
</evidence>
<name>A0A915K6X7_ROMCU</name>
<accession>A0A915K6X7</accession>
<evidence type="ECO:0000313" key="2">
    <source>
        <dbReference type="WBParaSite" id="nRc.2.0.1.t33934-RA"/>
    </source>
</evidence>
<dbReference type="WBParaSite" id="nRc.2.0.1.t33934-RA">
    <property type="protein sequence ID" value="nRc.2.0.1.t33934-RA"/>
    <property type="gene ID" value="nRc.2.0.1.g33934"/>
</dbReference>
<proteinExistence type="predicted"/>